<proteinExistence type="predicted"/>
<keyword evidence="5" id="KW-0472">Membrane</keyword>
<feature type="non-terminal residue" evidence="6">
    <location>
        <position position="208"/>
    </location>
</feature>
<evidence type="ECO:0000313" key="7">
    <source>
        <dbReference type="Proteomes" id="UP001054857"/>
    </source>
</evidence>
<feature type="non-terminal residue" evidence="6">
    <location>
        <position position="1"/>
    </location>
</feature>
<dbReference type="AlphaFoldDB" id="A0AAD3HLB3"/>
<evidence type="ECO:0000313" key="6">
    <source>
        <dbReference type="EMBL" id="GFR45544.1"/>
    </source>
</evidence>
<dbReference type="PANTHER" id="PTHR21266">
    <property type="entry name" value="IRON-SULFUR DOMAIN CONTAINING PROTEIN"/>
    <property type="match status" value="1"/>
</dbReference>
<sequence length="208" mass="22363">WAFSGHGRCERVPQQGRYDTPRACATAYPAAERQGLLFVLPKPLPPPLRLAASAGGSGGAPNADLAAALAEAAEAEARIPLVTELEEPGGGGWVAQDVWRDLPYDWSTLMENVLDSSHVPFTHHASMSNRDVIGPYDLKLTSPLTQQGFTGMWKTGPRAGKLGSQSTQFVAPGFMRHRLDGGAFSSLTVVYAVPMRPGKCRLINRNII</sequence>
<dbReference type="GO" id="GO:0016020">
    <property type="term" value="C:membrane"/>
    <property type="evidence" value="ECO:0007669"/>
    <property type="project" value="UniProtKB-SubCell"/>
</dbReference>
<dbReference type="GO" id="GO:0016491">
    <property type="term" value="F:oxidoreductase activity"/>
    <property type="evidence" value="ECO:0007669"/>
    <property type="project" value="UniProtKB-KW"/>
</dbReference>
<dbReference type="InterPro" id="IPR036922">
    <property type="entry name" value="Rieske_2Fe-2S_sf"/>
</dbReference>
<keyword evidence="2" id="KW-0812">Transmembrane</keyword>
<accession>A0AAD3HLB3</accession>
<dbReference type="PANTHER" id="PTHR21266:SF32">
    <property type="entry name" value="CHOLESTEROL 7-DESATURASE NVD"/>
    <property type="match status" value="1"/>
</dbReference>
<dbReference type="GO" id="GO:0051537">
    <property type="term" value="F:2 iron, 2 sulfur cluster binding"/>
    <property type="evidence" value="ECO:0007669"/>
    <property type="project" value="InterPro"/>
</dbReference>
<dbReference type="SUPFAM" id="SSF55961">
    <property type="entry name" value="Bet v1-like"/>
    <property type="match status" value="1"/>
</dbReference>
<reference evidence="6 7" key="1">
    <citation type="journal article" date="2021" name="Sci. Rep.">
        <title>Genome sequencing of the multicellular alga Astrephomene provides insights into convergent evolution of germ-soma differentiation.</title>
        <authorList>
            <person name="Yamashita S."/>
            <person name="Yamamoto K."/>
            <person name="Matsuzaki R."/>
            <person name="Suzuki S."/>
            <person name="Yamaguchi H."/>
            <person name="Hirooka S."/>
            <person name="Minakuchi Y."/>
            <person name="Miyagishima S."/>
            <person name="Kawachi M."/>
            <person name="Toyoda A."/>
            <person name="Nozaki H."/>
        </authorList>
    </citation>
    <scope>NUCLEOTIDE SEQUENCE [LARGE SCALE GENOMIC DNA]</scope>
    <source>
        <strain evidence="6 7">NIES-4017</strain>
    </source>
</reference>
<keyword evidence="4" id="KW-0560">Oxidoreductase</keyword>
<dbReference type="Gene3D" id="3.90.380.10">
    <property type="entry name" value="Naphthalene 1,2-dioxygenase Alpha Subunit, Chain A, domain 1"/>
    <property type="match status" value="1"/>
</dbReference>
<comment type="caution">
    <text evidence="6">The sequence shown here is derived from an EMBL/GenBank/DDBJ whole genome shotgun (WGS) entry which is preliminary data.</text>
</comment>
<keyword evidence="7" id="KW-1185">Reference proteome</keyword>
<evidence type="ECO:0000256" key="1">
    <source>
        <dbReference type="ARBA" id="ARBA00004370"/>
    </source>
</evidence>
<dbReference type="GO" id="GO:0005737">
    <property type="term" value="C:cytoplasm"/>
    <property type="evidence" value="ECO:0007669"/>
    <property type="project" value="TreeGrafter"/>
</dbReference>
<evidence type="ECO:0000256" key="3">
    <source>
        <dbReference type="ARBA" id="ARBA00022989"/>
    </source>
</evidence>
<dbReference type="SUPFAM" id="SSF50022">
    <property type="entry name" value="ISP domain"/>
    <property type="match status" value="1"/>
</dbReference>
<evidence type="ECO:0000256" key="4">
    <source>
        <dbReference type="ARBA" id="ARBA00023002"/>
    </source>
</evidence>
<dbReference type="Gene3D" id="2.102.10.10">
    <property type="entry name" value="Rieske [2Fe-2S] iron-sulphur domain"/>
    <property type="match status" value="1"/>
</dbReference>
<gene>
    <name evidence="6" type="ORF">Agub_g6937</name>
</gene>
<organism evidence="6 7">
    <name type="scientific">Astrephomene gubernaculifera</name>
    <dbReference type="NCBI Taxonomy" id="47775"/>
    <lineage>
        <taxon>Eukaryota</taxon>
        <taxon>Viridiplantae</taxon>
        <taxon>Chlorophyta</taxon>
        <taxon>core chlorophytes</taxon>
        <taxon>Chlorophyceae</taxon>
        <taxon>CS clade</taxon>
        <taxon>Chlamydomonadales</taxon>
        <taxon>Astrephomenaceae</taxon>
        <taxon>Astrephomene</taxon>
    </lineage>
</organism>
<name>A0AAD3HLB3_9CHLO</name>
<comment type="subcellular location">
    <subcellularLocation>
        <location evidence="1">Membrane</location>
    </subcellularLocation>
</comment>
<dbReference type="Proteomes" id="UP001054857">
    <property type="component" value="Unassembled WGS sequence"/>
</dbReference>
<protein>
    <submittedName>
        <fullName evidence="6">Uncharacterized protein</fullName>
    </submittedName>
</protein>
<dbReference type="InterPro" id="IPR050584">
    <property type="entry name" value="Cholesterol_7-desaturase"/>
</dbReference>
<dbReference type="EMBL" id="BMAR01000010">
    <property type="protein sequence ID" value="GFR45544.1"/>
    <property type="molecule type" value="Genomic_DNA"/>
</dbReference>
<keyword evidence="3" id="KW-1133">Transmembrane helix</keyword>
<evidence type="ECO:0000256" key="5">
    <source>
        <dbReference type="ARBA" id="ARBA00023136"/>
    </source>
</evidence>
<evidence type="ECO:0000256" key="2">
    <source>
        <dbReference type="ARBA" id="ARBA00022692"/>
    </source>
</evidence>